<keyword evidence="1" id="KW-0732">Signal</keyword>
<reference evidence="2 3" key="1">
    <citation type="submission" date="2014-11" db="EMBL/GenBank/DDBJ databases">
        <title>Genetic blueprint of the zoonotic pathogen Toxocara canis.</title>
        <authorList>
            <person name="Zhu X.-Q."/>
            <person name="Korhonen P.K."/>
            <person name="Cai H."/>
            <person name="Young N.D."/>
            <person name="Nejsum P."/>
            <person name="von Samson-Himmelstjerna G."/>
            <person name="Boag P.R."/>
            <person name="Tan P."/>
            <person name="Li Q."/>
            <person name="Min J."/>
            <person name="Yang Y."/>
            <person name="Wang X."/>
            <person name="Fang X."/>
            <person name="Hall R.S."/>
            <person name="Hofmann A."/>
            <person name="Sternberg P.W."/>
            <person name="Jex A.R."/>
            <person name="Gasser R.B."/>
        </authorList>
    </citation>
    <scope>NUCLEOTIDE SEQUENCE [LARGE SCALE GENOMIC DNA]</scope>
    <source>
        <strain evidence="2">PN_DK_2014</strain>
    </source>
</reference>
<dbReference type="Gene3D" id="3.40.50.1820">
    <property type="entry name" value="alpha/beta hydrolase"/>
    <property type="match status" value="2"/>
</dbReference>
<gene>
    <name evidence="2" type="ORF">Tcan_17857</name>
</gene>
<dbReference type="OrthoDB" id="5853720at2759"/>
<feature type="chain" id="PRO_5002077304" description="Lipase" evidence="1">
    <location>
        <begin position="17"/>
        <end position="400"/>
    </location>
</feature>
<organism evidence="2 3">
    <name type="scientific">Toxocara canis</name>
    <name type="common">Canine roundworm</name>
    <dbReference type="NCBI Taxonomy" id="6265"/>
    <lineage>
        <taxon>Eukaryota</taxon>
        <taxon>Metazoa</taxon>
        <taxon>Ecdysozoa</taxon>
        <taxon>Nematoda</taxon>
        <taxon>Chromadorea</taxon>
        <taxon>Rhabditida</taxon>
        <taxon>Spirurina</taxon>
        <taxon>Ascaridomorpha</taxon>
        <taxon>Ascaridoidea</taxon>
        <taxon>Toxocaridae</taxon>
        <taxon>Toxocara</taxon>
    </lineage>
</organism>
<proteinExistence type="predicted"/>
<evidence type="ECO:0008006" key="4">
    <source>
        <dbReference type="Google" id="ProtNLM"/>
    </source>
</evidence>
<sequence length="400" mass="43731">MLRIAITALLVARVMASMSQPFLKWVSETYGSTIAMRLNRTDLGPGGSFGGGNHTSKQKTLHQPVIIVHGMTSRVDRFSDIKDYFMAKGYTDAEVYGTTYGDAGETSMLFVTMECDFVKRIRELIIAVNAFTNSKVDVLAFSMGSPIARKAILGGTCVDTEEQLGVPLTSLVDTFVGIAGANFGSFLCFLPLGSCNTINGLHCRSRFLADINSRSRYEGSYIFTIYSTDDEYVGYEACERITSAIDGQDKGIEGNMICVTLATFFIGEAIASMSPTFLNWVSNTYGHMISDRLIRADLGPGGSFGGGGHIPLQRTQHQPVIIVHGITNRADRFWAIREHFISNGYSEAEVYATTYGDAGKTNVLFVTMQCDYVKRIRELIIAVSAYTSSTVDILAFSMGL</sequence>
<dbReference type="FunFam" id="3.40.50.1820:FF:000377">
    <property type="entry name" value="LIPaSe related"/>
    <property type="match status" value="1"/>
</dbReference>
<dbReference type="GO" id="GO:0016298">
    <property type="term" value="F:lipase activity"/>
    <property type="evidence" value="ECO:0007669"/>
    <property type="project" value="TreeGrafter"/>
</dbReference>
<dbReference type="EMBL" id="JPKZ01001544">
    <property type="protein sequence ID" value="KHN81293.1"/>
    <property type="molecule type" value="Genomic_DNA"/>
</dbReference>
<dbReference type="Proteomes" id="UP000031036">
    <property type="component" value="Unassembled WGS sequence"/>
</dbReference>
<dbReference type="PANTHER" id="PTHR32015">
    <property type="entry name" value="FASTING INDUCED LIPASE"/>
    <property type="match status" value="1"/>
</dbReference>
<dbReference type="InterPro" id="IPR029058">
    <property type="entry name" value="AB_hydrolase_fold"/>
</dbReference>
<accession>A0A0B2VIE6</accession>
<evidence type="ECO:0000256" key="1">
    <source>
        <dbReference type="SAM" id="SignalP"/>
    </source>
</evidence>
<dbReference type="OMA" id="SCNTING"/>
<comment type="caution">
    <text evidence="2">The sequence shown here is derived from an EMBL/GenBank/DDBJ whole genome shotgun (WGS) entry which is preliminary data.</text>
</comment>
<dbReference type="InterPro" id="IPR002918">
    <property type="entry name" value="Lipase_EstA/Esterase_EstB"/>
</dbReference>
<feature type="signal peptide" evidence="1">
    <location>
        <begin position="1"/>
        <end position="16"/>
    </location>
</feature>
<dbReference type="SUPFAM" id="SSF53474">
    <property type="entry name" value="alpha/beta-Hydrolases"/>
    <property type="match status" value="2"/>
</dbReference>
<protein>
    <recommendedName>
        <fullName evidence="4">Lipase</fullName>
    </recommendedName>
</protein>
<dbReference type="AlphaFoldDB" id="A0A0B2VIE6"/>
<name>A0A0B2VIE6_TOXCA</name>
<evidence type="ECO:0000313" key="2">
    <source>
        <dbReference type="EMBL" id="KHN81293.1"/>
    </source>
</evidence>
<dbReference type="GO" id="GO:0016042">
    <property type="term" value="P:lipid catabolic process"/>
    <property type="evidence" value="ECO:0007669"/>
    <property type="project" value="InterPro"/>
</dbReference>
<keyword evidence="3" id="KW-1185">Reference proteome</keyword>
<evidence type="ECO:0000313" key="3">
    <source>
        <dbReference type="Proteomes" id="UP000031036"/>
    </source>
</evidence>
<dbReference type="Pfam" id="PF01674">
    <property type="entry name" value="Lipase_2"/>
    <property type="match status" value="2"/>
</dbReference>
<dbReference type="PANTHER" id="PTHR32015:SF3">
    <property type="entry name" value="TRIACYLGLYCEROL LIPASE"/>
    <property type="match status" value="1"/>
</dbReference>